<comment type="similarity">
    <text evidence="6">Belongs to the ABC-2 integral membrane protein family.</text>
</comment>
<reference evidence="8 9" key="1">
    <citation type="journal article" date="2019" name="Int. J. Syst. Evol. Microbiol.">
        <title>The Global Catalogue of Microorganisms (GCM) 10K type strain sequencing project: providing services to taxonomists for standard genome sequencing and annotation.</title>
        <authorList>
            <consortium name="The Broad Institute Genomics Platform"/>
            <consortium name="The Broad Institute Genome Sequencing Center for Infectious Disease"/>
            <person name="Wu L."/>
            <person name="Ma J."/>
        </authorList>
    </citation>
    <scope>NUCLEOTIDE SEQUENCE [LARGE SCALE GENOMIC DNA]</scope>
    <source>
        <strain evidence="8 9">JCM 16009</strain>
    </source>
</reference>
<feature type="transmembrane region" description="Helical" evidence="6">
    <location>
        <begin position="95"/>
        <end position="118"/>
    </location>
</feature>
<feature type="transmembrane region" description="Helical" evidence="6">
    <location>
        <begin position="50"/>
        <end position="74"/>
    </location>
</feature>
<evidence type="ECO:0000256" key="2">
    <source>
        <dbReference type="ARBA" id="ARBA00022692"/>
    </source>
</evidence>
<dbReference type="InterPro" id="IPR000412">
    <property type="entry name" value="ABC_2_transport"/>
</dbReference>
<dbReference type="Proteomes" id="UP001500449">
    <property type="component" value="Unassembled WGS sequence"/>
</dbReference>
<dbReference type="Pfam" id="PF01061">
    <property type="entry name" value="ABC2_membrane"/>
    <property type="match status" value="1"/>
</dbReference>
<feature type="transmembrane region" description="Helical" evidence="6">
    <location>
        <begin position="214"/>
        <end position="234"/>
    </location>
</feature>
<keyword evidence="3 6" id="KW-1133">Transmembrane helix</keyword>
<keyword evidence="5" id="KW-0046">Antibiotic resistance</keyword>
<accession>A0ABN2N246</accession>
<dbReference type="InterPro" id="IPR047817">
    <property type="entry name" value="ABC2_TM_bact-type"/>
</dbReference>
<gene>
    <name evidence="8" type="ORF">GCM10009836_30750</name>
</gene>
<dbReference type="PANTHER" id="PTHR43229:SF2">
    <property type="entry name" value="NODULATION PROTEIN J"/>
    <property type="match status" value="1"/>
</dbReference>
<keyword evidence="2 6" id="KW-0812">Transmembrane</keyword>
<feature type="transmembrane region" description="Helical" evidence="6">
    <location>
        <begin position="130"/>
        <end position="151"/>
    </location>
</feature>
<evidence type="ECO:0000259" key="7">
    <source>
        <dbReference type="PROSITE" id="PS51012"/>
    </source>
</evidence>
<dbReference type="EMBL" id="BAAAQK010000007">
    <property type="protein sequence ID" value="GAA1848827.1"/>
    <property type="molecule type" value="Genomic_DNA"/>
</dbReference>
<evidence type="ECO:0000313" key="9">
    <source>
        <dbReference type="Proteomes" id="UP001500449"/>
    </source>
</evidence>
<evidence type="ECO:0000256" key="1">
    <source>
        <dbReference type="ARBA" id="ARBA00004141"/>
    </source>
</evidence>
<dbReference type="PANTHER" id="PTHR43229">
    <property type="entry name" value="NODULATION PROTEIN J"/>
    <property type="match status" value="1"/>
</dbReference>
<feature type="domain" description="ABC transmembrane type-2" evidence="7">
    <location>
        <begin position="17"/>
        <end position="239"/>
    </location>
</feature>
<evidence type="ECO:0000313" key="8">
    <source>
        <dbReference type="EMBL" id="GAA1848827.1"/>
    </source>
</evidence>
<protein>
    <recommendedName>
        <fullName evidence="6">Transport permease protein</fullName>
    </recommendedName>
</protein>
<proteinExistence type="inferred from homology"/>
<keyword evidence="4 6" id="KW-0472">Membrane</keyword>
<name>A0ABN2N246_9PSEU</name>
<dbReference type="PROSITE" id="PS51012">
    <property type="entry name" value="ABC_TM2"/>
    <property type="match status" value="1"/>
</dbReference>
<comment type="subcellular location">
    <subcellularLocation>
        <location evidence="6">Cell membrane</location>
        <topology evidence="6">Multi-pass membrane protein</topology>
    </subcellularLocation>
    <subcellularLocation>
        <location evidence="1">Membrane</location>
        <topology evidence="1">Multi-pass membrane protein</topology>
    </subcellularLocation>
</comment>
<dbReference type="InterPro" id="IPR051784">
    <property type="entry name" value="Nod_factor_ABC_transporter"/>
</dbReference>
<feature type="transmembrane region" description="Helical" evidence="6">
    <location>
        <begin position="18"/>
        <end position="38"/>
    </location>
</feature>
<dbReference type="PIRSF" id="PIRSF006648">
    <property type="entry name" value="DrrB"/>
    <property type="match status" value="1"/>
</dbReference>
<keyword evidence="6" id="KW-1003">Cell membrane</keyword>
<dbReference type="InterPro" id="IPR013525">
    <property type="entry name" value="ABC2_TM"/>
</dbReference>
<evidence type="ECO:0000256" key="5">
    <source>
        <dbReference type="ARBA" id="ARBA00023251"/>
    </source>
</evidence>
<keyword evidence="6" id="KW-0813">Transport</keyword>
<feature type="transmembrane region" description="Helical" evidence="6">
    <location>
        <begin position="163"/>
        <end position="194"/>
    </location>
</feature>
<organism evidence="8 9">
    <name type="scientific">Pseudonocardia ailaonensis</name>
    <dbReference type="NCBI Taxonomy" id="367279"/>
    <lineage>
        <taxon>Bacteria</taxon>
        <taxon>Bacillati</taxon>
        <taxon>Actinomycetota</taxon>
        <taxon>Actinomycetes</taxon>
        <taxon>Pseudonocardiales</taxon>
        <taxon>Pseudonocardiaceae</taxon>
        <taxon>Pseudonocardia</taxon>
    </lineage>
</organism>
<evidence type="ECO:0000256" key="6">
    <source>
        <dbReference type="RuleBase" id="RU361157"/>
    </source>
</evidence>
<comment type="caution">
    <text evidence="8">The sequence shown here is derived from an EMBL/GenBank/DDBJ whole genome shotgun (WGS) entry which is preliminary data.</text>
</comment>
<keyword evidence="9" id="KW-1185">Reference proteome</keyword>
<dbReference type="RefSeq" id="WP_344417000.1">
    <property type="nucleotide sequence ID" value="NZ_BAAAQK010000007.1"/>
</dbReference>
<evidence type="ECO:0000256" key="4">
    <source>
        <dbReference type="ARBA" id="ARBA00023136"/>
    </source>
</evidence>
<evidence type="ECO:0000256" key="3">
    <source>
        <dbReference type="ARBA" id="ARBA00022989"/>
    </source>
</evidence>
<sequence length="243" mass="25843">MGVLLAAEVRRILRSPRFLIFTVGFPVVYFLIFSGLYGQGDTPDGAATTVYLMVSMAAFGAISASVSTGGRVAVERQAGWNRQLRLTPLPGWAYLVVKAAVAMLVALPALVLVFLVAGLFKHVDLTALEWLRVFVAAWIGVLPFAAIGLFIGQMATADSAQGMATVTMLLFSLLGGLFIPAFLLPSAMATIARLLPSYWIADTARAAVAGDAPALQGILVCVIWLAAAGGLAVWRYRRDSLRV</sequence>